<dbReference type="CDD" id="cd04730">
    <property type="entry name" value="NPD_like"/>
    <property type="match status" value="1"/>
</dbReference>
<keyword evidence="2" id="KW-0288">FMN</keyword>
<evidence type="ECO:0000313" key="5">
    <source>
        <dbReference type="Proteomes" id="UP000051027"/>
    </source>
</evidence>
<reference evidence="4 5" key="1">
    <citation type="submission" date="2015-10" db="EMBL/GenBank/DDBJ databases">
        <title>Metagenome-Assembled Genomes uncover a global brackish microbiome.</title>
        <authorList>
            <person name="Hugerth L.W."/>
            <person name="Larsson J."/>
            <person name="Alneberg J."/>
            <person name="Lindh M.V."/>
            <person name="Legrand C."/>
            <person name="Pinhassi J."/>
            <person name="Andersson A.F."/>
        </authorList>
    </citation>
    <scope>NUCLEOTIDE SEQUENCE [LARGE SCALE GENOMIC DNA]</scope>
    <source>
        <strain evidence="4">BACL1 MAG-120820-bin45</strain>
    </source>
</reference>
<dbReference type="Pfam" id="PF03060">
    <property type="entry name" value="NMO"/>
    <property type="match status" value="1"/>
</dbReference>
<proteinExistence type="predicted"/>
<dbReference type="InterPro" id="IPR004136">
    <property type="entry name" value="NMO"/>
</dbReference>
<evidence type="ECO:0000256" key="1">
    <source>
        <dbReference type="ARBA" id="ARBA00022630"/>
    </source>
</evidence>
<keyword evidence="3" id="KW-0560">Oxidoreductase</keyword>
<evidence type="ECO:0000256" key="2">
    <source>
        <dbReference type="ARBA" id="ARBA00022643"/>
    </source>
</evidence>
<accession>A0A0R2UFI3</accession>
<keyword evidence="1" id="KW-0285">Flavoprotein</keyword>
<dbReference type="PANTHER" id="PTHR32332:SF38">
    <property type="entry name" value="MONOOXYGENASE RV1533-RELATED"/>
    <property type="match status" value="1"/>
</dbReference>
<dbReference type="PANTHER" id="PTHR32332">
    <property type="entry name" value="2-NITROPROPANE DIOXYGENASE"/>
    <property type="match status" value="1"/>
</dbReference>
<dbReference type="STRING" id="1655612.ABS10_05800"/>
<comment type="caution">
    <text evidence="4">The sequence shown here is derived from an EMBL/GenBank/DDBJ whole genome shotgun (WGS) entry which is preliminary data.</text>
</comment>
<sequence>MKTDICKKLGIEYPIFAFTHCRDVVVAVSKAGGIGVLGAVGYSPEQLKEELDWIDQHIGNYSYGVDTVIPQKYEGMDEKDPEILLEQLQKMIPAGHQEFVNTLLRENGVPEAPESNGPKGGLLGWTEATAEPQIAEALKHKNVKLIANALGTPPADMIKKIQDEGVLVGALCGKIKQALAHKEAGLDFIIAQGGEGGGHTGEIGSIVLWPQIIDAVGDMPVLAAGGIGNGRQMAAAMSMGAQGIWCGSLWLAVEEAAAQPAEKESYLNATSEDTIRSKAWTGKPARMLKNKWTEAWENPDNPDPLPMPLQGMITFDAMRRTSMYAGTGQTQKVAFNAAGQVIGQVNHIQSVKDVMFGLINEYIDTVERLNELLPKD</sequence>
<dbReference type="InterPro" id="IPR013785">
    <property type="entry name" value="Aldolase_TIM"/>
</dbReference>
<evidence type="ECO:0000256" key="3">
    <source>
        <dbReference type="ARBA" id="ARBA00023002"/>
    </source>
</evidence>
<dbReference type="SUPFAM" id="SSF51412">
    <property type="entry name" value="Inosine monophosphate dehydrogenase (IMPDH)"/>
    <property type="match status" value="1"/>
</dbReference>
<evidence type="ECO:0000313" key="4">
    <source>
        <dbReference type="EMBL" id="KRO95853.1"/>
    </source>
</evidence>
<dbReference type="AlphaFoldDB" id="A0A0R2UFI3"/>
<gene>
    <name evidence="4" type="ORF">ABS10_05800</name>
</gene>
<protein>
    <submittedName>
        <fullName evidence="4">Monooxygenase</fullName>
    </submittedName>
</protein>
<dbReference type="GO" id="GO:0018580">
    <property type="term" value="F:nitronate monooxygenase activity"/>
    <property type="evidence" value="ECO:0007669"/>
    <property type="project" value="InterPro"/>
</dbReference>
<name>A0A0R2UFI3_9GAMM</name>
<keyword evidence="4" id="KW-0503">Monooxygenase</keyword>
<dbReference type="EMBL" id="LICS01000014">
    <property type="protein sequence ID" value="KRO95853.1"/>
    <property type="molecule type" value="Genomic_DNA"/>
</dbReference>
<organism evidence="4 5">
    <name type="scientific">SAR86 cluster bacterium BACL1 MAG-120820-bin45</name>
    <dbReference type="NCBI Taxonomy" id="1655612"/>
    <lineage>
        <taxon>Bacteria</taxon>
        <taxon>Pseudomonadati</taxon>
        <taxon>Pseudomonadota</taxon>
        <taxon>Gammaproteobacteria</taxon>
        <taxon>SAR86 cluster</taxon>
    </lineage>
</organism>
<dbReference type="Proteomes" id="UP000051027">
    <property type="component" value="Unassembled WGS sequence"/>
</dbReference>
<dbReference type="Gene3D" id="3.20.20.70">
    <property type="entry name" value="Aldolase class I"/>
    <property type="match status" value="1"/>
</dbReference>